<reference evidence="1 2" key="1">
    <citation type="submission" date="2018-12" db="EMBL/GenBank/DDBJ databases">
        <authorList>
            <person name="Grouzdev D.S."/>
            <person name="Krutkina M.S."/>
        </authorList>
    </citation>
    <scope>NUCLEOTIDE SEQUENCE [LARGE SCALE GENOMIC DNA]</scope>
    <source>
        <strain evidence="1 2">RmlP026</strain>
    </source>
</reference>
<dbReference type="EMBL" id="QYBB01000015">
    <property type="protein sequence ID" value="RYC31312.1"/>
    <property type="molecule type" value="Genomic_DNA"/>
</dbReference>
<dbReference type="OrthoDB" id="9889821at2"/>
<dbReference type="RefSeq" id="WP_129227595.1">
    <property type="nucleotide sequence ID" value="NZ_QYBB01000015.1"/>
</dbReference>
<evidence type="ECO:0000313" key="1">
    <source>
        <dbReference type="EMBL" id="RYC31312.1"/>
    </source>
</evidence>
<dbReference type="AlphaFoldDB" id="A0A4Q2U4L0"/>
<proteinExistence type="predicted"/>
<sequence>MFRGQFGPANQIHDFHPPITDAGLYWVVPVPAGGLTWGADGKSATLAVRDVPVIDQPTWPAIDSRATPARMTFRMTFEATDKPVTYEDKLKRFRVQGFLATCRMEAEVSVPSTGFTFRTEPIDKCPPAAFAVIGEEVNGKYYDELASK</sequence>
<keyword evidence="2" id="KW-1185">Reference proteome</keyword>
<comment type="caution">
    <text evidence="1">The sequence shown here is derived from an EMBL/GenBank/DDBJ whole genome shotgun (WGS) entry which is preliminary data.</text>
</comment>
<accession>A0A4Q2U4L0</accession>
<gene>
    <name evidence="1" type="ORF">D3273_14440</name>
</gene>
<evidence type="ECO:0000313" key="2">
    <source>
        <dbReference type="Proteomes" id="UP000290759"/>
    </source>
</evidence>
<protein>
    <submittedName>
        <fullName evidence="1">Uncharacterized protein</fullName>
    </submittedName>
</protein>
<organism evidence="1 2">
    <name type="scientific">Lichenibacterium minor</name>
    <dbReference type="NCBI Taxonomy" id="2316528"/>
    <lineage>
        <taxon>Bacteria</taxon>
        <taxon>Pseudomonadati</taxon>
        <taxon>Pseudomonadota</taxon>
        <taxon>Alphaproteobacteria</taxon>
        <taxon>Hyphomicrobiales</taxon>
        <taxon>Lichenihabitantaceae</taxon>
        <taxon>Lichenibacterium</taxon>
    </lineage>
</organism>
<name>A0A4Q2U4L0_9HYPH</name>
<dbReference type="Proteomes" id="UP000290759">
    <property type="component" value="Unassembled WGS sequence"/>
</dbReference>
<reference evidence="1 2" key="2">
    <citation type="submission" date="2019-02" db="EMBL/GenBank/DDBJ databases">
        <title>'Lichenibacterium ramalinii' gen. nov. sp. nov., 'Lichenibacterium minor' gen. nov. sp. nov.</title>
        <authorList>
            <person name="Pankratov T."/>
        </authorList>
    </citation>
    <scope>NUCLEOTIDE SEQUENCE [LARGE SCALE GENOMIC DNA]</scope>
    <source>
        <strain evidence="1 2">RmlP026</strain>
    </source>
</reference>